<name>A0A6J4NU95_9PSEU</name>
<reference evidence="1" key="1">
    <citation type="submission" date="2020-02" db="EMBL/GenBank/DDBJ databases">
        <authorList>
            <person name="Meier V. D."/>
        </authorList>
    </citation>
    <scope>NUCLEOTIDE SEQUENCE</scope>
    <source>
        <strain evidence="1">AVDCRST_MAG66</strain>
    </source>
</reference>
<gene>
    <name evidence="1" type="ORF">AVDCRST_MAG66-1245</name>
</gene>
<organism evidence="1">
    <name type="scientific">uncultured Pseudonocardia sp</name>
    <dbReference type="NCBI Taxonomy" id="211455"/>
    <lineage>
        <taxon>Bacteria</taxon>
        <taxon>Bacillati</taxon>
        <taxon>Actinomycetota</taxon>
        <taxon>Actinomycetes</taxon>
        <taxon>Pseudonocardiales</taxon>
        <taxon>Pseudonocardiaceae</taxon>
        <taxon>Pseudonocardia</taxon>
        <taxon>environmental samples</taxon>
    </lineage>
</organism>
<sequence>MTDVQEGDRDGGGAGTLPAQIHELLEDAVIHGVLAPGSGGRPTSCAEALSRRHILDTGRAVADLLAAQVAAADG</sequence>
<protein>
    <submittedName>
        <fullName evidence="1">Uncharacterized protein</fullName>
    </submittedName>
</protein>
<accession>A0A6J4NU95</accession>
<proteinExistence type="predicted"/>
<dbReference type="EMBL" id="CADCUS010000182">
    <property type="protein sequence ID" value="CAA9397373.1"/>
    <property type="molecule type" value="Genomic_DNA"/>
</dbReference>
<dbReference type="AlphaFoldDB" id="A0A6J4NU95"/>
<evidence type="ECO:0000313" key="1">
    <source>
        <dbReference type="EMBL" id="CAA9397373.1"/>
    </source>
</evidence>